<gene>
    <name evidence="2" type="ORF">GGX14DRAFT_525931</name>
</gene>
<evidence type="ECO:0000256" key="1">
    <source>
        <dbReference type="SAM" id="Phobius"/>
    </source>
</evidence>
<feature type="transmembrane region" description="Helical" evidence="1">
    <location>
        <begin position="198"/>
        <end position="217"/>
    </location>
</feature>
<dbReference type="AlphaFoldDB" id="A0AAD6Y9K8"/>
<dbReference type="EMBL" id="JARJCW010000075">
    <property type="protein sequence ID" value="KAJ7197946.1"/>
    <property type="molecule type" value="Genomic_DNA"/>
</dbReference>
<keyword evidence="1" id="KW-0812">Transmembrane</keyword>
<comment type="caution">
    <text evidence="2">The sequence shown here is derived from an EMBL/GenBank/DDBJ whole genome shotgun (WGS) entry which is preliminary data.</text>
</comment>
<keyword evidence="1" id="KW-0472">Membrane</keyword>
<evidence type="ECO:0000313" key="3">
    <source>
        <dbReference type="Proteomes" id="UP001219525"/>
    </source>
</evidence>
<feature type="transmembrane region" description="Helical" evidence="1">
    <location>
        <begin position="245"/>
        <end position="266"/>
    </location>
</feature>
<reference evidence="2" key="1">
    <citation type="submission" date="2023-03" db="EMBL/GenBank/DDBJ databases">
        <title>Massive genome expansion in bonnet fungi (Mycena s.s.) driven by repeated elements and novel gene families across ecological guilds.</title>
        <authorList>
            <consortium name="Lawrence Berkeley National Laboratory"/>
            <person name="Harder C.B."/>
            <person name="Miyauchi S."/>
            <person name="Viragh M."/>
            <person name="Kuo A."/>
            <person name="Thoen E."/>
            <person name="Andreopoulos B."/>
            <person name="Lu D."/>
            <person name="Skrede I."/>
            <person name="Drula E."/>
            <person name="Henrissat B."/>
            <person name="Morin E."/>
            <person name="Kohler A."/>
            <person name="Barry K."/>
            <person name="LaButti K."/>
            <person name="Morin E."/>
            <person name="Salamov A."/>
            <person name="Lipzen A."/>
            <person name="Mereny Z."/>
            <person name="Hegedus B."/>
            <person name="Baldrian P."/>
            <person name="Stursova M."/>
            <person name="Weitz H."/>
            <person name="Taylor A."/>
            <person name="Grigoriev I.V."/>
            <person name="Nagy L.G."/>
            <person name="Martin F."/>
            <person name="Kauserud H."/>
        </authorList>
    </citation>
    <scope>NUCLEOTIDE SEQUENCE</scope>
    <source>
        <strain evidence="2">9144</strain>
    </source>
</reference>
<accession>A0AAD6Y9K8</accession>
<feature type="transmembrane region" description="Helical" evidence="1">
    <location>
        <begin position="126"/>
        <end position="147"/>
    </location>
</feature>
<feature type="transmembrane region" description="Helical" evidence="1">
    <location>
        <begin position="31"/>
        <end position="53"/>
    </location>
</feature>
<evidence type="ECO:0000313" key="2">
    <source>
        <dbReference type="EMBL" id="KAJ7197946.1"/>
    </source>
</evidence>
<proteinExistence type="predicted"/>
<feature type="transmembrane region" description="Helical" evidence="1">
    <location>
        <begin position="159"/>
        <end position="178"/>
    </location>
</feature>
<organism evidence="2 3">
    <name type="scientific">Mycena pura</name>
    <dbReference type="NCBI Taxonomy" id="153505"/>
    <lineage>
        <taxon>Eukaryota</taxon>
        <taxon>Fungi</taxon>
        <taxon>Dikarya</taxon>
        <taxon>Basidiomycota</taxon>
        <taxon>Agaricomycotina</taxon>
        <taxon>Agaricomycetes</taxon>
        <taxon>Agaricomycetidae</taxon>
        <taxon>Agaricales</taxon>
        <taxon>Marasmiineae</taxon>
        <taxon>Mycenaceae</taxon>
        <taxon>Mycena</taxon>
    </lineage>
</organism>
<feature type="transmembrane region" description="Helical" evidence="1">
    <location>
        <begin position="286"/>
        <end position="304"/>
    </location>
</feature>
<feature type="transmembrane region" description="Helical" evidence="1">
    <location>
        <begin position="65"/>
        <end position="85"/>
    </location>
</feature>
<protein>
    <submittedName>
        <fullName evidence="2">Uncharacterized protein</fullName>
    </submittedName>
</protein>
<keyword evidence="3" id="KW-1185">Reference proteome</keyword>
<name>A0AAD6Y9K8_9AGAR</name>
<keyword evidence="1" id="KW-1133">Transmembrane helix</keyword>
<sequence length="348" mass="39169">MSASSSSSSSPLSDMDAHTLYDYGLDVTQDAIGIIIETVFMSVYGVFFALALYSICRKVVKSRGSFVMLCVVVYLYAASFVLWALDITQWFMVAQSLFLDNPNIPLPNRRDVANDRTAILATPMEALFMFNMLVGDSVVIWRAWVLYQHPLSIMWVPGLMLAMSFFFNVIDIMCLMGFGFTEQTAVAGGGAVCRHAELVSWAFSLVTNASCTILIGYKAWQLRQMKKSLHIHSDCSSRRLTADKILSLLVESGFIYCFFLLTQLVLFVPLSRFNASIYLYESFGPMGNQISGMYPTLIIVIVNFHQTIWEESEESVTTILRRESEFVTTKLGQHCGQHHAPGRVQNYF</sequence>
<dbReference type="Proteomes" id="UP001219525">
    <property type="component" value="Unassembled WGS sequence"/>
</dbReference>